<comment type="cofactor">
    <cofactor evidence="1 14">
        <name>FAD</name>
        <dbReference type="ChEBI" id="CHEBI:57692"/>
    </cofactor>
</comment>
<evidence type="ECO:0000256" key="9">
    <source>
        <dbReference type="ARBA" id="ARBA00022832"/>
    </source>
</evidence>
<keyword evidence="8 14" id="KW-0274">FAD</keyword>
<feature type="domain" description="Acyl-CoA oxidase/dehydrogenase middle" evidence="16">
    <location>
        <begin position="152"/>
        <end position="250"/>
    </location>
</feature>
<dbReference type="Pfam" id="PF02771">
    <property type="entry name" value="Acyl-CoA_dh_N"/>
    <property type="match status" value="1"/>
</dbReference>
<dbReference type="InterPro" id="IPR037069">
    <property type="entry name" value="AcylCoA_DH/ox_N_sf"/>
</dbReference>
<dbReference type="PROSITE" id="PS00072">
    <property type="entry name" value="ACYL_COA_DH_1"/>
    <property type="match status" value="1"/>
</dbReference>
<dbReference type="GO" id="GO:0050660">
    <property type="term" value="F:flavin adenine dinucleotide binding"/>
    <property type="evidence" value="ECO:0007669"/>
    <property type="project" value="InterPro"/>
</dbReference>
<evidence type="ECO:0000256" key="3">
    <source>
        <dbReference type="ARBA" id="ARBA00005198"/>
    </source>
</evidence>
<dbReference type="Gene3D" id="1.20.140.10">
    <property type="entry name" value="Butyryl-CoA Dehydrogenase, subunit A, domain 3"/>
    <property type="match status" value="1"/>
</dbReference>
<dbReference type="FunFam" id="2.40.110.10:FF:000007">
    <property type="entry name" value="Medium-chain specific acyl-CoA dehydrogenase, mitochondrial"/>
    <property type="match status" value="1"/>
</dbReference>
<dbReference type="GO" id="GO:0070991">
    <property type="term" value="F:medium-chain fatty acyl-CoA dehydrogenase activity"/>
    <property type="evidence" value="ECO:0007669"/>
    <property type="project" value="UniProtKB-EC"/>
</dbReference>
<keyword evidence="11 14" id="KW-0560">Oxidoreductase</keyword>
<comment type="caution">
    <text evidence="18">The sequence shown here is derived from an EMBL/GenBank/DDBJ whole genome shotgun (WGS) entry which is preliminary data.</text>
</comment>
<evidence type="ECO:0000256" key="10">
    <source>
        <dbReference type="ARBA" id="ARBA00022946"/>
    </source>
</evidence>
<dbReference type="Pfam" id="PF00441">
    <property type="entry name" value="Acyl-CoA_dh_1"/>
    <property type="match status" value="1"/>
</dbReference>
<evidence type="ECO:0000256" key="6">
    <source>
        <dbReference type="ARBA" id="ARBA00019125"/>
    </source>
</evidence>
<dbReference type="SUPFAM" id="SSF56645">
    <property type="entry name" value="Acyl-CoA dehydrogenase NM domain-like"/>
    <property type="match status" value="1"/>
</dbReference>
<feature type="domain" description="Acyl-CoA dehydrogenase/oxidase C-terminal" evidence="15">
    <location>
        <begin position="262"/>
        <end position="409"/>
    </location>
</feature>
<evidence type="ECO:0000259" key="16">
    <source>
        <dbReference type="Pfam" id="PF02770"/>
    </source>
</evidence>
<accession>A0AAN8KH22</accession>
<dbReference type="InterPro" id="IPR009075">
    <property type="entry name" value="AcylCo_DH/oxidase_C"/>
</dbReference>
<evidence type="ECO:0000259" key="17">
    <source>
        <dbReference type="Pfam" id="PF02771"/>
    </source>
</evidence>
<dbReference type="Pfam" id="PF02770">
    <property type="entry name" value="Acyl-CoA_dh_M"/>
    <property type="match status" value="1"/>
</dbReference>
<evidence type="ECO:0000256" key="11">
    <source>
        <dbReference type="ARBA" id="ARBA00023002"/>
    </source>
</evidence>
<evidence type="ECO:0000256" key="1">
    <source>
        <dbReference type="ARBA" id="ARBA00001974"/>
    </source>
</evidence>
<dbReference type="PROSITE" id="PS00073">
    <property type="entry name" value="ACYL_COA_DH_2"/>
    <property type="match status" value="1"/>
</dbReference>
<dbReference type="GO" id="GO:0005759">
    <property type="term" value="C:mitochondrial matrix"/>
    <property type="evidence" value="ECO:0007669"/>
    <property type="project" value="UniProtKB-SubCell"/>
</dbReference>
<dbReference type="InterPro" id="IPR013786">
    <property type="entry name" value="AcylCoA_DH/ox_N"/>
</dbReference>
<dbReference type="FunFam" id="1.10.540.10:FF:000010">
    <property type="entry name" value="Medium-chain specific acyl-CoA dehydrogenase, mitochondrial"/>
    <property type="match status" value="1"/>
</dbReference>
<evidence type="ECO:0000256" key="2">
    <source>
        <dbReference type="ARBA" id="ARBA00004305"/>
    </source>
</evidence>
<feature type="domain" description="Acyl-CoA dehydrogenase/oxidase N-terminal" evidence="17">
    <location>
        <begin position="37"/>
        <end position="146"/>
    </location>
</feature>
<evidence type="ECO:0000256" key="5">
    <source>
        <dbReference type="ARBA" id="ARBA00012033"/>
    </source>
</evidence>
<dbReference type="InterPro" id="IPR046373">
    <property type="entry name" value="Acyl-CoA_Oxase/DH_mid-dom_sf"/>
</dbReference>
<keyword evidence="19" id="KW-1185">Reference proteome</keyword>
<dbReference type="PANTHER" id="PTHR48083">
    <property type="entry name" value="MEDIUM-CHAIN SPECIFIC ACYL-COA DEHYDROGENASE, MITOCHONDRIAL-RELATED"/>
    <property type="match status" value="1"/>
</dbReference>
<dbReference type="InterPro" id="IPR050741">
    <property type="entry name" value="Acyl-CoA_dehydrogenase"/>
</dbReference>
<keyword evidence="7 14" id="KW-0285">Flavoprotein</keyword>
<dbReference type="Gene3D" id="2.40.110.10">
    <property type="entry name" value="Butyryl-CoA Dehydrogenase, subunit A, domain 2"/>
    <property type="match status" value="1"/>
</dbReference>
<comment type="pathway">
    <text evidence="3">Lipid metabolism; mitochondrial fatty acid beta-oxidation.</text>
</comment>
<evidence type="ECO:0000256" key="12">
    <source>
        <dbReference type="ARBA" id="ARBA00023098"/>
    </source>
</evidence>
<organism evidence="18 19">
    <name type="scientific">Patella caerulea</name>
    <name type="common">Rayed Mediterranean limpet</name>
    <dbReference type="NCBI Taxonomy" id="87958"/>
    <lineage>
        <taxon>Eukaryota</taxon>
        <taxon>Metazoa</taxon>
        <taxon>Spiralia</taxon>
        <taxon>Lophotrochozoa</taxon>
        <taxon>Mollusca</taxon>
        <taxon>Gastropoda</taxon>
        <taxon>Patellogastropoda</taxon>
        <taxon>Patelloidea</taxon>
        <taxon>Patellidae</taxon>
        <taxon>Patella</taxon>
    </lineage>
</organism>
<dbReference type="SUPFAM" id="SSF47203">
    <property type="entry name" value="Acyl-CoA dehydrogenase C-terminal domain-like"/>
    <property type="match status" value="1"/>
</dbReference>
<dbReference type="Proteomes" id="UP001347796">
    <property type="component" value="Unassembled WGS sequence"/>
</dbReference>
<dbReference type="InterPro" id="IPR006091">
    <property type="entry name" value="Acyl-CoA_Oxase/DH_mid-dom"/>
</dbReference>
<dbReference type="Gene3D" id="1.10.540.10">
    <property type="entry name" value="Acyl-CoA dehydrogenase/oxidase, N-terminal domain"/>
    <property type="match status" value="1"/>
</dbReference>
<comment type="subcellular location">
    <subcellularLocation>
        <location evidence="2">Mitochondrion matrix</location>
    </subcellularLocation>
</comment>
<dbReference type="InterPro" id="IPR009100">
    <property type="entry name" value="AcylCoA_DH/oxidase_NM_dom_sf"/>
</dbReference>
<evidence type="ECO:0000256" key="14">
    <source>
        <dbReference type="RuleBase" id="RU362125"/>
    </source>
</evidence>
<evidence type="ECO:0000313" key="18">
    <source>
        <dbReference type="EMBL" id="KAK6195906.1"/>
    </source>
</evidence>
<keyword evidence="13" id="KW-0496">Mitochondrion</keyword>
<keyword evidence="12" id="KW-0443">Lipid metabolism</keyword>
<keyword evidence="9" id="KW-0276">Fatty acid metabolism</keyword>
<dbReference type="AlphaFoldDB" id="A0AAN8KH22"/>
<proteinExistence type="inferred from homology"/>
<dbReference type="PANTHER" id="PTHR48083:SF2">
    <property type="entry name" value="MEDIUM-CHAIN SPECIFIC ACYL-COA DEHYDROGENASE, MITOCHONDRIAL"/>
    <property type="match status" value="1"/>
</dbReference>
<comment type="similarity">
    <text evidence="4 14">Belongs to the acyl-CoA dehydrogenase family.</text>
</comment>
<evidence type="ECO:0000313" key="19">
    <source>
        <dbReference type="Proteomes" id="UP001347796"/>
    </source>
</evidence>
<protein>
    <recommendedName>
        <fullName evidence="6">Medium-chain specific acyl-CoA dehydrogenase, mitochondrial</fullName>
        <ecNumber evidence="5">1.3.8.7</ecNumber>
    </recommendedName>
</protein>
<reference evidence="18 19" key="1">
    <citation type="submission" date="2024-01" db="EMBL/GenBank/DDBJ databases">
        <title>The genome of the rayed Mediterranean limpet Patella caerulea (Linnaeus, 1758).</title>
        <authorList>
            <person name="Anh-Thu Weber A."/>
            <person name="Halstead-Nussloch G."/>
        </authorList>
    </citation>
    <scope>NUCLEOTIDE SEQUENCE [LARGE SCALE GENOMIC DNA]</scope>
    <source>
        <strain evidence="18">AATW-2023a</strain>
        <tissue evidence="18">Whole specimen</tissue>
    </source>
</reference>
<name>A0AAN8KH22_PATCE</name>
<evidence type="ECO:0000256" key="4">
    <source>
        <dbReference type="ARBA" id="ARBA00009347"/>
    </source>
</evidence>
<dbReference type="InterPro" id="IPR006089">
    <property type="entry name" value="Acyl-CoA_DH_CS"/>
</dbReference>
<evidence type="ECO:0000256" key="13">
    <source>
        <dbReference type="ARBA" id="ARBA00023128"/>
    </source>
</evidence>
<dbReference type="EC" id="1.3.8.7" evidence="5"/>
<dbReference type="InterPro" id="IPR036250">
    <property type="entry name" value="AcylCo_DH-like_C"/>
</dbReference>
<gene>
    <name evidence="18" type="ORF">SNE40_001236</name>
</gene>
<keyword evidence="10" id="KW-0809">Transit peptide</keyword>
<evidence type="ECO:0000256" key="8">
    <source>
        <dbReference type="ARBA" id="ARBA00022827"/>
    </source>
</evidence>
<sequence>MGSLVKQVRQIGRVAKHGLRSMSSTASSGQGMSFELTQEQRDYQELARKFAREEIIPKAAEHDRTGEYPVEILRKAWEIGLMNGHIAPKYGGLGLGTLDACIITEELAYGCTGVQTAMEANSLGEMPVILAGNEEQRKKYLGRMIEEPLMCAYGVTEPGAGSDVAAIQTKAVKKGDEYILNGQKMWITNGGKANWYFVLARTDLDPKASTGKAFSGFIVERDWPGVNPGRKEINMGQRASDTRGITFEDVRVPKENLLGSEGMGFKIAMGAFDRTRPPVAAGAVGLAQRALDEATKYSLERKTMGKYICEHQAVSFMLADMAIGVEASRLLTLKASLEIDLGRRNTYYASMAKGMAGDVANKCATDAVQIFGGNGFNSEYPVEKLMRDAKIYQIYEGTSQIQRLIISREHLAKMKQNM</sequence>
<evidence type="ECO:0000256" key="7">
    <source>
        <dbReference type="ARBA" id="ARBA00022630"/>
    </source>
</evidence>
<dbReference type="GO" id="GO:0051793">
    <property type="term" value="P:medium-chain fatty acid catabolic process"/>
    <property type="evidence" value="ECO:0007669"/>
    <property type="project" value="TreeGrafter"/>
</dbReference>
<dbReference type="EMBL" id="JAZGQO010000001">
    <property type="protein sequence ID" value="KAK6195906.1"/>
    <property type="molecule type" value="Genomic_DNA"/>
</dbReference>
<dbReference type="FunFam" id="1.20.140.10:FF:000011">
    <property type="entry name" value="Medium-chain specific acyl-CoA dehydrogenase, mitochondrial"/>
    <property type="match status" value="1"/>
</dbReference>
<evidence type="ECO:0000259" key="15">
    <source>
        <dbReference type="Pfam" id="PF00441"/>
    </source>
</evidence>